<dbReference type="SUPFAM" id="SSF48264">
    <property type="entry name" value="Cytochrome P450"/>
    <property type="match status" value="1"/>
</dbReference>
<organism evidence="1 2">
    <name type="scientific">Colletotrichum tanaceti</name>
    <dbReference type="NCBI Taxonomy" id="1306861"/>
    <lineage>
        <taxon>Eukaryota</taxon>
        <taxon>Fungi</taxon>
        <taxon>Dikarya</taxon>
        <taxon>Ascomycota</taxon>
        <taxon>Pezizomycotina</taxon>
        <taxon>Sordariomycetes</taxon>
        <taxon>Hypocreomycetidae</taxon>
        <taxon>Glomerellales</taxon>
        <taxon>Glomerellaceae</taxon>
        <taxon>Colletotrichum</taxon>
        <taxon>Colletotrichum destructivum species complex</taxon>
    </lineage>
</organism>
<comment type="caution">
    <text evidence="1">The sequence shown here is derived from an EMBL/GenBank/DDBJ whole genome shotgun (WGS) entry which is preliminary data.</text>
</comment>
<protein>
    <submittedName>
        <fullName evidence="1">Uncharacterized protein</fullName>
    </submittedName>
</protein>
<dbReference type="PANTHER" id="PTHR47582:SF1">
    <property type="entry name" value="P450, PUTATIVE (EUROFUNG)-RELATED"/>
    <property type="match status" value="1"/>
</dbReference>
<evidence type="ECO:0000313" key="1">
    <source>
        <dbReference type="EMBL" id="TKW58976.1"/>
    </source>
</evidence>
<dbReference type="Proteomes" id="UP000310108">
    <property type="component" value="Unassembled WGS sequence"/>
</dbReference>
<dbReference type="GO" id="GO:0004497">
    <property type="term" value="F:monooxygenase activity"/>
    <property type="evidence" value="ECO:0007669"/>
    <property type="project" value="InterPro"/>
</dbReference>
<dbReference type="Pfam" id="PF00067">
    <property type="entry name" value="p450"/>
    <property type="match status" value="1"/>
</dbReference>
<sequence length="458" mass="50138">MAVSSSAAAVAATLLERFSSGSSVKLLAAALAVSSTILLVIDKLIAAPVDPREPHVVNWLSVNISYPGVYEKLASTLAASKAGCLSAPSQSSTRRYMSSTTLNWSRARCAIRYSSLALVLKKMIALWVWAPSSSRLVKENAVEEITRIIVSALSGENLLSPNLNALKYIGGRFSEVKPDSPLQIDDVHHWSPDVIGQATTRALYGEHSPFSNPELVNAIWKAIETRKKIVTGLVGSYIRPDRLRRDQGAGFGRSSGLSDIMLGAMDSLPASLTVNTAPSMFWLIVNVFAESKHLYAVRKEVESTNSCHYLVACYRETLRVENTVTGSRTVTSKDTTVTNHETVLEYLPKEGVEFQWSVSLMHKKSIWGEDSEQYNPVRWLKRTPKINKSSKESFVPFALLRRRAPLSWPKFCILGCLAVLAVGFELEGVEVPDHAMLFSTSGLRSPIPSTGTSPATQP</sequence>
<name>A0A4V6DI46_9PEZI</name>
<accession>A0A4V6DI46</accession>
<dbReference type="InterPro" id="IPR001128">
    <property type="entry name" value="Cyt_P450"/>
</dbReference>
<reference evidence="1 2" key="1">
    <citation type="journal article" date="2019" name="PLoS ONE">
        <title>Comparative genome analysis indicates high evolutionary potential of pathogenicity genes in Colletotrichum tanaceti.</title>
        <authorList>
            <person name="Lelwala R.V."/>
            <person name="Korhonen P.K."/>
            <person name="Young N.D."/>
            <person name="Scott J.B."/>
            <person name="Ades P.A."/>
            <person name="Gasser R.B."/>
            <person name="Taylor P.W.J."/>
        </authorList>
    </citation>
    <scope>NUCLEOTIDE SEQUENCE [LARGE SCALE GENOMIC DNA]</scope>
    <source>
        <strain evidence="1">BRIP57314</strain>
    </source>
</reference>
<dbReference type="EMBL" id="PJEX01000016">
    <property type="protein sequence ID" value="TKW58976.1"/>
    <property type="molecule type" value="Genomic_DNA"/>
</dbReference>
<dbReference type="Gene3D" id="1.10.630.10">
    <property type="entry name" value="Cytochrome P450"/>
    <property type="match status" value="1"/>
</dbReference>
<dbReference type="InterPro" id="IPR053007">
    <property type="entry name" value="CYP450_monoxygenase_sec-met"/>
</dbReference>
<dbReference type="GO" id="GO:0020037">
    <property type="term" value="F:heme binding"/>
    <property type="evidence" value="ECO:0007669"/>
    <property type="project" value="InterPro"/>
</dbReference>
<dbReference type="GO" id="GO:0016705">
    <property type="term" value="F:oxidoreductase activity, acting on paired donors, with incorporation or reduction of molecular oxygen"/>
    <property type="evidence" value="ECO:0007669"/>
    <property type="project" value="InterPro"/>
</dbReference>
<dbReference type="OrthoDB" id="1470350at2759"/>
<dbReference type="STRING" id="1306861.A0A4V6DI46"/>
<dbReference type="PANTHER" id="PTHR47582">
    <property type="entry name" value="P450, PUTATIVE (EUROFUNG)-RELATED"/>
    <property type="match status" value="1"/>
</dbReference>
<proteinExistence type="predicted"/>
<evidence type="ECO:0000313" key="2">
    <source>
        <dbReference type="Proteomes" id="UP000310108"/>
    </source>
</evidence>
<dbReference type="AlphaFoldDB" id="A0A4V6DI46"/>
<keyword evidence="2" id="KW-1185">Reference proteome</keyword>
<dbReference type="InterPro" id="IPR036396">
    <property type="entry name" value="Cyt_P450_sf"/>
</dbReference>
<gene>
    <name evidence="1" type="ORF">CTA1_1665</name>
</gene>
<dbReference type="GO" id="GO:0005506">
    <property type="term" value="F:iron ion binding"/>
    <property type="evidence" value="ECO:0007669"/>
    <property type="project" value="InterPro"/>
</dbReference>